<dbReference type="Proteomes" id="UP001056012">
    <property type="component" value="Chromosome 5"/>
</dbReference>
<proteinExistence type="predicted"/>
<evidence type="ECO:0000313" key="6">
    <source>
        <dbReference type="EMBL" id="USP79404.1"/>
    </source>
</evidence>
<feature type="transmembrane region" description="Helical" evidence="5">
    <location>
        <begin position="244"/>
        <end position="264"/>
    </location>
</feature>
<dbReference type="PANTHER" id="PTHR31465">
    <property type="entry name" value="PROTEIN RTA1-RELATED"/>
    <property type="match status" value="1"/>
</dbReference>
<sequence>MSLIHLAPRGEADFDLFPYNPSIGAGYAFMVMFGIMAIAHVVLMIMYRSWYFIPFVLGCIVSNARSGEAAGYYGRAWAHDNIRNGTPYLIQMMLILGSAPLLAATIYMTLGRLARNLGAADYCLIRPTWISKIYIIIDIASFGCQMAGSAAQASGADGARQGIFIVKIGLGIQLAAFGLFLLIAIVLHTRIRSCPTVVSKRPYVSWEKHMLVLYTVSVLIIARSLFRLIEFSQGPDGQILKTEWMMYAFDASLLLASTVYYAIIHPGRLFRYIRKADNLAWSNIDDSHVPLRSTEMNRV</sequence>
<organism evidence="6 7">
    <name type="scientific">Curvularia clavata</name>
    <dbReference type="NCBI Taxonomy" id="95742"/>
    <lineage>
        <taxon>Eukaryota</taxon>
        <taxon>Fungi</taxon>
        <taxon>Dikarya</taxon>
        <taxon>Ascomycota</taxon>
        <taxon>Pezizomycotina</taxon>
        <taxon>Dothideomycetes</taxon>
        <taxon>Pleosporomycetidae</taxon>
        <taxon>Pleosporales</taxon>
        <taxon>Pleosporineae</taxon>
        <taxon>Pleosporaceae</taxon>
        <taxon>Curvularia</taxon>
    </lineage>
</organism>
<dbReference type="InterPro" id="IPR007568">
    <property type="entry name" value="RTA1"/>
</dbReference>
<feature type="transmembrane region" description="Helical" evidence="5">
    <location>
        <begin position="163"/>
        <end position="189"/>
    </location>
</feature>
<evidence type="ECO:0000256" key="1">
    <source>
        <dbReference type="ARBA" id="ARBA00004141"/>
    </source>
</evidence>
<dbReference type="GO" id="GO:0016020">
    <property type="term" value="C:membrane"/>
    <property type="evidence" value="ECO:0007669"/>
    <property type="project" value="UniProtKB-SubCell"/>
</dbReference>
<reference evidence="6" key="1">
    <citation type="submission" date="2021-12" db="EMBL/GenBank/DDBJ databases">
        <title>Curvularia clavata genome.</title>
        <authorList>
            <person name="Cao Y."/>
        </authorList>
    </citation>
    <scope>NUCLEOTIDE SEQUENCE</scope>
    <source>
        <strain evidence="6">Yc1106</strain>
    </source>
</reference>
<dbReference type="EMBL" id="CP089278">
    <property type="protein sequence ID" value="USP79404.1"/>
    <property type="molecule type" value="Genomic_DNA"/>
</dbReference>
<feature type="transmembrane region" description="Helical" evidence="5">
    <location>
        <begin position="50"/>
        <end position="68"/>
    </location>
</feature>
<feature type="transmembrane region" description="Helical" evidence="5">
    <location>
        <begin position="23"/>
        <end position="43"/>
    </location>
</feature>
<evidence type="ECO:0000256" key="5">
    <source>
        <dbReference type="SAM" id="Phobius"/>
    </source>
</evidence>
<gene>
    <name evidence="6" type="ORF">yc1106_06678</name>
</gene>
<keyword evidence="3 5" id="KW-1133">Transmembrane helix</keyword>
<keyword evidence="7" id="KW-1185">Reference proteome</keyword>
<name>A0A9Q9DV25_CURCL</name>
<evidence type="ECO:0000256" key="2">
    <source>
        <dbReference type="ARBA" id="ARBA00022692"/>
    </source>
</evidence>
<feature type="transmembrane region" description="Helical" evidence="5">
    <location>
        <begin position="210"/>
        <end position="229"/>
    </location>
</feature>
<dbReference type="OrthoDB" id="3358017at2759"/>
<evidence type="ECO:0000256" key="4">
    <source>
        <dbReference type="ARBA" id="ARBA00023136"/>
    </source>
</evidence>
<feature type="transmembrane region" description="Helical" evidence="5">
    <location>
        <begin position="88"/>
        <end position="110"/>
    </location>
</feature>
<keyword evidence="4 5" id="KW-0472">Membrane</keyword>
<protein>
    <submittedName>
        <fullName evidence="6">Uncharacterized protein</fullName>
    </submittedName>
</protein>
<dbReference type="VEuPathDB" id="FungiDB:yc1106_06678"/>
<evidence type="ECO:0000313" key="7">
    <source>
        <dbReference type="Proteomes" id="UP001056012"/>
    </source>
</evidence>
<dbReference type="AlphaFoldDB" id="A0A9Q9DV25"/>
<dbReference type="PANTHER" id="PTHR31465:SF17">
    <property type="entry name" value="DOMAIN PROTEIN, PUTATIVE (AFU_ORTHOLOGUE AFUA_5G09900)-RELATED"/>
    <property type="match status" value="1"/>
</dbReference>
<keyword evidence="2 5" id="KW-0812">Transmembrane</keyword>
<accession>A0A9Q9DV25</accession>
<feature type="transmembrane region" description="Helical" evidence="5">
    <location>
        <begin position="131"/>
        <end position="151"/>
    </location>
</feature>
<evidence type="ECO:0000256" key="3">
    <source>
        <dbReference type="ARBA" id="ARBA00022989"/>
    </source>
</evidence>
<dbReference type="Pfam" id="PF04479">
    <property type="entry name" value="RTA1"/>
    <property type="match status" value="1"/>
</dbReference>
<comment type="subcellular location">
    <subcellularLocation>
        <location evidence="1">Membrane</location>
        <topology evidence="1">Multi-pass membrane protein</topology>
    </subcellularLocation>
</comment>